<protein>
    <submittedName>
        <fullName evidence="3">Cytochrome biogenesis protein</fullName>
    </submittedName>
</protein>
<feature type="transmembrane region" description="Helical" evidence="1">
    <location>
        <begin position="6"/>
        <end position="33"/>
    </location>
</feature>
<dbReference type="RefSeq" id="WP_141345228.1">
    <property type="nucleotide sequence ID" value="NZ_BJLF01000007.1"/>
</dbReference>
<comment type="caution">
    <text evidence="3">The sequence shown here is derived from an EMBL/GenBank/DDBJ whole genome shotgun (WGS) entry which is preliminary data.</text>
</comment>
<dbReference type="OrthoDB" id="9798690at2"/>
<dbReference type="PANTHER" id="PTHR42208">
    <property type="entry name" value="HEAVY METAL TRANSPORTER-RELATED"/>
    <property type="match status" value="1"/>
</dbReference>
<evidence type="ECO:0000259" key="2">
    <source>
        <dbReference type="Pfam" id="PF13386"/>
    </source>
</evidence>
<dbReference type="Proteomes" id="UP000318717">
    <property type="component" value="Unassembled WGS sequence"/>
</dbReference>
<reference evidence="3 4" key="1">
    <citation type="submission" date="2019-06" db="EMBL/GenBank/DDBJ databases">
        <title>Whole genome shotgun sequence of Vibrio inusitatus NBRC 102082.</title>
        <authorList>
            <person name="Hosoyama A."/>
            <person name="Uohara A."/>
            <person name="Ohji S."/>
            <person name="Ichikawa N."/>
        </authorList>
    </citation>
    <scope>NUCLEOTIDE SEQUENCE [LARGE SCALE GENOMIC DNA]</scope>
    <source>
        <strain evidence="3 4">NBRC 102082</strain>
    </source>
</reference>
<evidence type="ECO:0000313" key="3">
    <source>
        <dbReference type="EMBL" id="GEA50881.1"/>
    </source>
</evidence>
<feature type="transmembrane region" description="Helical" evidence="1">
    <location>
        <begin position="78"/>
        <end position="100"/>
    </location>
</feature>
<keyword evidence="1" id="KW-0812">Transmembrane</keyword>
<sequence length="219" mass="23655">MNNIDWLGAFLIGLAGAGHCMGMCGGIASAVALNGRKNSFQITLLYNFGRISSYLLIGALVGGAVASSLTVFDSSHFLTVLRAIAAVMILLLGLYLAQWWNGLLKIEKMGQHLWKYLSPIAAKMIPLRSPWYAFPVGMVWGWIPCGMVYSMLSWAAVAGSATNGLLIMGCFGLGTLPAMILVGAGSAKYSQFFRSQIIRRVIGSLMIVYSIYSIFLLVK</sequence>
<dbReference type="EMBL" id="BJLF01000007">
    <property type="protein sequence ID" value="GEA50881.1"/>
    <property type="molecule type" value="Genomic_DNA"/>
</dbReference>
<accession>A0A4Y3HV80</accession>
<gene>
    <name evidence="3" type="ORF">VIN01S_16850</name>
</gene>
<dbReference type="InterPro" id="IPR039447">
    <property type="entry name" value="UreH-like_TM_dom"/>
</dbReference>
<feature type="transmembrane region" description="Helical" evidence="1">
    <location>
        <begin position="164"/>
        <end position="185"/>
    </location>
</feature>
<keyword evidence="1" id="KW-1133">Transmembrane helix</keyword>
<keyword evidence="1" id="KW-0472">Membrane</keyword>
<proteinExistence type="predicted"/>
<evidence type="ECO:0000313" key="4">
    <source>
        <dbReference type="Proteomes" id="UP000318717"/>
    </source>
</evidence>
<dbReference type="PANTHER" id="PTHR42208:SF1">
    <property type="entry name" value="HEAVY METAL TRANSPORTER"/>
    <property type="match status" value="1"/>
</dbReference>
<feature type="transmembrane region" description="Helical" evidence="1">
    <location>
        <begin position="131"/>
        <end position="152"/>
    </location>
</feature>
<feature type="transmembrane region" description="Helical" evidence="1">
    <location>
        <begin position="197"/>
        <end position="218"/>
    </location>
</feature>
<dbReference type="AlphaFoldDB" id="A0A4Y3HV80"/>
<dbReference type="Pfam" id="PF13386">
    <property type="entry name" value="DsbD_2"/>
    <property type="match status" value="1"/>
</dbReference>
<feature type="transmembrane region" description="Helical" evidence="1">
    <location>
        <begin position="54"/>
        <end position="72"/>
    </location>
</feature>
<feature type="domain" description="Urease accessory protein UreH-like transmembrane" evidence="2">
    <location>
        <begin position="9"/>
        <end position="212"/>
    </location>
</feature>
<organism evidence="3 4">
    <name type="scientific">Vibrio inusitatus NBRC 102082</name>
    <dbReference type="NCBI Taxonomy" id="1219070"/>
    <lineage>
        <taxon>Bacteria</taxon>
        <taxon>Pseudomonadati</taxon>
        <taxon>Pseudomonadota</taxon>
        <taxon>Gammaproteobacteria</taxon>
        <taxon>Vibrionales</taxon>
        <taxon>Vibrionaceae</taxon>
        <taxon>Vibrio</taxon>
    </lineage>
</organism>
<name>A0A4Y3HV80_9VIBR</name>
<evidence type="ECO:0000256" key="1">
    <source>
        <dbReference type="SAM" id="Phobius"/>
    </source>
</evidence>
<keyword evidence="4" id="KW-1185">Reference proteome</keyword>